<feature type="compositionally biased region" description="Basic residues" evidence="1">
    <location>
        <begin position="99"/>
        <end position="113"/>
    </location>
</feature>
<name>A0A1R2CSJ9_9CILI</name>
<gene>
    <name evidence="2" type="ORF">SteCoe_5316</name>
</gene>
<reference evidence="2 3" key="1">
    <citation type="submission" date="2016-11" db="EMBL/GenBank/DDBJ databases">
        <title>The macronuclear genome of Stentor coeruleus: a giant cell with tiny introns.</title>
        <authorList>
            <person name="Slabodnick M."/>
            <person name="Ruby J.G."/>
            <person name="Reiff S.B."/>
            <person name="Swart E.C."/>
            <person name="Gosai S."/>
            <person name="Prabakaran S."/>
            <person name="Witkowska E."/>
            <person name="Larue G.E."/>
            <person name="Fisher S."/>
            <person name="Freeman R.M."/>
            <person name="Gunawardena J."/>
            <person name="Chu W."/>
            <person name="Stover N.A."/>
            <person name="Gregory B.D."/>
            <person name="Nowacki M."/>
            <person name="Derisi J."/>
            <person name="Roy S.W."/>
            <person name="Marshall W.F."/>
            <person name="Sood P."/>
        </authorList>
    </citation>
    <scope>NUCLEOTIDE SEQUENCE [LARGE SCALE GENOMIC DNA]</scope>
    <source>
        <strain evidence="2">WM001</strain>
    </source>
</reference>
<evidence type="ECO:0000256" key="1">
    <source>
        <dbReference type="SAM" id="MobiDB-lite"/>
    </source>
</evidence>
<organism evidence="2 3">
    <name type="scientific">Stentor coeruleus</name>
    <dbReference type="NCBI Taxonomy" id="5963"/>
    <lineage>
        <taxon>Eukaryota</taxon>
        <taxon>Sar</taxon>
        <taxon>Alveolata</taxon>
        <taxon>Ciliophora</taxon>
        <taxon>Postciliodesmatophora</taxon>
        <taxon>Heterotrichea</taxon>
        <taxon>Heterotrichida</taxon>
        <taxon>Stentoridae</taxon>
        <taxon>Stentor</taxon>
    </lineage>
</organism>
<feature type="compositionally biased region" description="Basic residues" evidence="1">
    <location>
        <begin position="38"/>
        <end position="50"/>
    </location>
</feature>
<evidence type="ECO:0000313" key="3">
    <source>
        <dbReference type="Proteomes" id="UP000187209"/>
    </source>
</evidence>
<feature type="compositionally biased region" description="Basic and acidic residues" evidence="1">
    <location>
        <begin position="51"/>
        <end position="66"/>
    </location>
</feature>
<proteinExistence type="predicted"/>
<dbReference type="AlphaFoldDB" id="A0A1R2CSJ9"/>
<evidence type="ECO:0000313" key="2">
    <source>
        <dbReference type="EMBL" id="OMJ91999.1"/>
    </source>
</evidence>
<sequence length="113" mass="12552">MSARKTRGELSPAKKSGDSENVLKAEVEIEKKSPAAMRKPRSRSRTPRKTPAKDDKSLKYRARENNTGKNAKVKSPVKGSHKSPIKNSKTTEVASKNKSPIKRTPPKRSKTDK</sequence>
<dbReference type="Proteomes" id="UP000187209">
    <property type="component" value="Unassembled WGS sequence"/>
</dbReference>
<feature type="region of interest" description="Disordered" evidence="1">
    <location>
        <begin position="1"/>
        <end position="113"/>
    </location>
</feature>
<protein>
    <submittedName>
        <fullName evidence="2">Uncharacterized protein</fullName>
    </submittedName>
</protein>
<comment type="caution">
    <text evidence="2">The sequence shown here is derived from an EMBL/GenBank/DDBJ whole genome shotgun (WGS) entry which is preliminary data.</text>
</comment>
<accession>A0A1R2CSJ9</accession>
<dbReference type="EMBL" id="MPUH01000070">
    <property type="protein sequence ID" value="OMJ91999.1"/>
    <property type="molecule type" value="Genomic_DNA"/>
</dbReference>
<keyword evidence="3" id="KW-1185">Reference proteome</keyword>
<feature type="compositionally biased region" description="Basic and acidic residues" evidence="1">
    <location>
        <begin position="15"/>
        <end position="33"/>
    </location>
</feature>
<feature type="compositionally biased region" description="Polar residues" evidence="1">
    <location>
        <begin position="85"/>
        <end position="98"/>
    </location>
</feature>